<accession>A0ACB1AV45</accession>
<reference evidence="1" key="1">
    <citation type="submission" date="2023-11" db="EMBL/GenBank/DDBJ databases">
        <authorList>
            <person name="Poullet M."/>
        </authorList>
    </citation>
    <scope>NUCLEOTIDE SEQUENCE</scope>
    <source>
        <strain evidence="1">E1834</strain>
    </source>
</reference>
<protein>
    <submittedName>
        <fullName evidence="1">Uncharacterized protein</fullName>
    </submittedName>
</protein>
<name>A0ACB1AV45_MELEN</name>
<sequence>MRNPKTQQNFIDLMDLLFNAPDYVEWFEKETGSKYVNFYSTRSCVENNKNKYYCAQKESEVIFLRSTRNSKKFFT</sequence>
<proteinExistence type="predicted"/>
<comment type="caution">
    <text evidence="1">The sequence shown here is derived from an EMBL/GenBank/DDBJ whole genome shotgun (WGS) entry which is preliminary data.</text>
</comment>
<evidence type="ECO:0000313" key="2">
    <source>
        <dbReference type="Proteomes" id="UP001497535"/>
    </source>
</evidence>
<evidence type="ECO:0000313" key="1">
    <source>
        <dbReference type="EMBL" id="CAK5105421.1"/>
    </source>
</evidence>
<organism evidence="1 2">
    <name type="scientific">Meloidogyne enterolobii</name>
    <name type="common">Root-knot nematode worm</name>
    <name type="synonym">Meloidogyne mayaguensis</name>
    <dbReference type="NCBI Taxonomy" id="390850"/>
    <lineage>
        <taxon>Eukaryota</taxon>
        <taxon>Metazoa</taxon>
        <taxon>Ecdysozoa</taxon>
        <taxon>Nematoda</taxon>
        <taxon>Chromadorea</taxon>
        <taxon>Rhabditida</taxon>
        <taxon>Tylenchina</taxon>
        <taxon>Tylenchomorpha</taxon>
        <taxon>Tylenchoidea</taxon>
        <taxon>Meloidogynidae</taxon>
        <taxon>Meloidogyninae</taxon>
        <taxon>Meloidogyne</taxon>
    </lineage>
</organism>
<gene>
    <name evidence="1" type="ORF">MENTE1834_LOCUS43230</name>
</gene>
<dbReference type="EMBL" id="CAVMJV010000120">
    <property type="protein sequence ID" value="CAK5105421.1"/>
    <property type="molecule type" value="Genomic_DNA"/>
</dbReference>
<dbReference type="Proteomes" id="UP001497535">
    <property type="component" value="Unassembled WGS sequence"/>
</dbReference>
<keyword evidence="2" id="KW-1185">Reference proteome</keyword>